<gene>
    <name evidence="1" type="ordered locus">Metme_1159</name>
</gene>
<reference key="2">
    <citation type="submission" date="2011-05" db="EMBL/GenBank/DDBJ databases">
        <title>Complete genome sequence of the aerobic marine methanotroph Methylomonas methanica MC09.</title>
        <authorList>
            <person name="Boden R."/>
            <person name="Cunliffe M."/>
            <person name="Scanlan J."/>
            <person name="Moussard H."/>
            <person name="Kits K.D."/>
            <person name="Klotz M."/>
            <person name="Jetten M."/>
            <person name="Vuilleumier S."/>
            <person name="Han J."/>
            <person name="Peters L."/>
            <person name="Mikhailova N."/>
            <person name="Teshima H."/>
            <person name="Tapia R."/>
            <person name="Kyrpides N."/>
            <person name="Ivanova N."/>
            <person name="Pagani I."/>
            <person name="Cheng J.-F."/>
            <person name="Goodwin L."/>
            <person name="Han C."/>
            <person name="Hauser L."/>
            <person name="Land M."/>
            <person name="Lapidus A."/>
            <person name="Lucas S."/>
            <person name="Pitluck S."/>
            <person name="Woyke T."/>
            <person name="Stein L.Y."/>
            <person name="Murrell C."/>
        </authorList>
    </citation>
    <scope>NUCLEOTIDE SEQUENCE</scope>
    <source>
        <strain>MC09</strain>
    </source>
</reference>
<accession>F9ZWB8</accession>
<dbReference type="STRING" id="857087.Metme_1159"/>
<evidence type="ECO:0008006" key="3">
    <source>
        <dbReference type="Google" id="ProtNLM"/>
    </source>
</evidence>
<dbReference type="eggNOG" id="ENOG502ZBGY">
    <property type="taxonomic scope" value="Bacteria"/>
</dbReference>
<protein>
    <recommendedName>
        <fullName evidence="3">Transferase</fullName>
    </recommendedName>
</protein>
<dbReference type="NCBIfam" id="TIGR04331">
    <property type="entry name" value="o_ant_LIC12162"/>
    <property type="match status" value="1"/>
</dbReference>
<dbReference type="EMBL" id="CP002738">
    <property type="protein sequence ID" value="AEF99587.1"/>
    <property type="molecule type" value="Genomic_DNA"/>
</dbReference>
<reference evidence="1 2" key="1">
    <citation type="journal article" date="2011" name="J. Bacteriol.">
        <title>Complete Genome Sequence of the Aerobic Marine Methanotroph Methylomonas methanica MC09.</title>
        <authorList>
            <person name="Boden R."/>
            <person name="Cunliffe M."/>
            <person name="Scanlan J."/>
            <person name="Moussard H."/>
            <person name="Kits K.D."/>
            <person name="Klotz M.G."/>
            <person name="Jetten M.S."/>
            <person name="Vuilleumier S."/>
            <person name="Han J."/>
            <person name="Peters L."/>
            <person name="Mikhailova N."/>
            <person name="Teshima H."/>
            <person name="Tapia R."/>
            <person name="Kyrpides N."/>
            <person name="Ivanova N."/>
            <person name="Pagani I."/>
            <person name="Cheng J.F."/>
            <person name="Goodwin L."/>
            <person name="Han C."/>
            <person name="Hauser L."/>
            <person name="Land M.L."/>
            <person name="Lapidus A."/>
            <person name="Lucas S."/>
            <person name="Pitluck S."/>
            <person name="Woyke T."/>
            <person name="Stein L."/>
            <person name="Murrell J.C."/>
        </authorList>
    </citation>
    <scope>NUCLEOTIDE SEQUENCE [LARGE SCALE GENOMIC DNA]</scope>
    <source>
        <strain evidence="1 2">MC09</strain>
    </source>
</reference>
<dbReference type="OrthoDB" id="329802at2"/>
<keyword evidence="2" id="KW-1185">Reference proteome</keyword>
<evidence type="ECO:0000313" key="1">
    <source>
        <dbReference type="EMBL" id="AEF99587.1"/>
    </source>
</evidence>
<dbReference type="HOGENOM" id="CLU_449608_0_0_6"/>
<reference evidence="2" key="3">
    <citation type="submission" date="2011-05" db="EMBL/GenBank/DDBJ databases">
        <title>Complete sequence of Methylomonas methanica MC09.</title>
        <authorList>
            <consortium name="US DOE Joint Genome Institute"/>
            <person name="Lucas S."/>
            <person name="Han J."/>
            <person name="Lapidus A."/>
            <person name="Cheng J.-F."/>
            <person name="Goodwin L."/>
            <person name="Pitluck S."/>
            <person name="Peters L."/>
            <person name="Mikhailova N."/>
            <person name="Teshima H."/>
            <person name="Han C."/>
            <person name="Tapia R."/>
            <person name="Land M."/>
            <person name="Hauser L."/>
            <person name="Kyrpides N."/>
            <person name="Ivanova N."/>
            <person name="Pagani I."/>
            <person name="Stein L."/>
            <person name="Woyke T."/>
        </authorList>
    </citation>
    <scope>NUCLEOTIDE SEQUENCE [LARGE SCALE GENOMIC DNA]</scope>
    <source>
        <strain evidence="2">MC09</strain>
    </source>
</reference>
<dbReference type="RefSeq" id="WP_013817852.1">
    <property type="nucleotide sequence ID" value="NC_015572.1"/>
</dbReference>
<evidence type="ECO:0000313" key="2">
    <source>
        <dbReference type="Proteomes" id="UP000008888"/>
    </source>
</evidence>
<organism evidence="1 2">
    <name type="scientific">Methylomonas methanica (strain DSM 25384 / MC09)</name>
    <dbReference type="NCBI Taxonomy" id="857087"/>
    <lineage>
        <taxon>Bacteria</taxon>
        <taxon>Pseudomonadati</taxon>
        <taxon>Pseudomonadota</taxon>
        <taxon>Gammaproteobacteria</taxon>
        <taxon>Methylococcales</taxon>
        <taxon>Methylococcaceae</taxon>
        <taxon>Methylomonas</taxon>
    </lineage>
</organism>
<dbReference type="KEGG" id="mmt:Metme_1159"/>
<dbReference type="InterPro" id="IPR027603">
    <property type="entry name" value="LIC12162"/>
</dbReference>
<name>F9ZWB8_METMM</name>
<dbReference type="Proteomes" id="UP000008888">
    <property type="component" value="Chromosome"/>
</dbReference>
<dbReference type="AlphaFoldDB" id="F9ZWB8"/>
<sequence>MKSNFVVSTWREIWLSDAKKLYAVDPNIIHKLECDGRLADYDEITVAPVLRSTVESFVQDHQFVDLKFRQHVDILMKRLDDIHGTNHGNAFWKKALSLSLLRHITLCYDLFKICENHLDLENHDCRILDQACFRIPGDFDEHRQIFQHSDLGQEQLFSIYCRLFYQDSFLSWQDDSKTNLCYNDIHNVQSANICLRIFRRLINKVKSVIRAPRLAAHKAFERVFRIRDPKIGIIDCSFSTENITNLLIKSRGRIQTISLPSISCSGQSPNWQQRDWLVSEEEYFDRFDRFSFACLRHGMPKIFIEDFSDVYNQLTLHFNRYRQLKWAACEWWIGHTLPSIAMAILGQKGVKHIYTEHNYLAYPFLGNNLKYIYPLVDEFISLGWEDRSIPNLIRGGSLFPWVEQKELIKEHEILFISSIPNTRAPEVNASYGESGARAVLAYLEMNRLFFDALSESTLKSMVYRAYPSSIASQAHAWDQTYVLRKYLPRVKLFDEGQISARTLMQRSRLIVVNYLSTSYLEALIADLPTIILWNENAYLLDERFEDFFDVLIHAQICHRDPVEAANFIEQIKASPEEWWGSPLVRHARESFLKANIGTPELLMKRLLDHVSE</sequence>
<proteinExistence type="predicted"/>